<comment type="caution">
    <text evidence="2">The sequence shown here is derived from an EMBL/GenBank/DDBJ whole genome shotgun (WGS) entry which is preliminary data.</text>
</comment>
<accession>A0A9P5C649</accession>
<name>A0A9P5C649_9PLEO</name>
<evidence type="ECO:0000313" key="2">
    <source>
        <dbReference type="EMBL" id="KAF3046873.1"/>
    </source>
</evidence>
<dbReference type="Pfam" id="PF06985">
    <property type="entry name" value="HET"/>
    <property type="match status" value="1"/>
</dbReference>
<dbReference type="AlphaFoldDB" id="A0A9P5C649"/>
<dbReference type="OrthoDB" id="2958217at2759"/>
<keyword evidence="3" id="KW-1185">Reference proteome</keyword>
<dbReference type="InterPro" id="IPR010730">
    <property type="entry name" value="HET"/>
</dbReference>
<reference evidence="2" key="1">
    <citation type="submission" date="2019-04" db="EMBL/GenBank/DDBJ databases">
        <title>Sequencing of skin fungus with MAO and IRED activity.</title>
        <authorList>
            <person name="Marsaioli A.J."/>
            <person name="Bonatto J.M.C."/>
            <person name="Reis Junior O."/>
        </authorList>
    </citation>
    <scope>NUCLEOTIDE SEQUENCE</scope>
    <source>
        <strain evidence="2">28M1</strain>
    </source>
</reference>
<dbReference type="PANTHER" id="PTHR33112:SF10">
    <property type="entry name" value="TOL"/>
    <property type="match status" value="1"/>
</dbReference>
<dbReference type="Proteomes" id="UP000758155">
    <property type="component" value="Unassembled WGS sequence"/>
</dbReference>
<gene>
    <name evidence="2" type="ORF">E8E12_004564</name>
</gene>
<evidence type="ECO:0000259" key="1">
    <source>
        <dbReference type="Pfam" id="PF06985"/>
    </source>
</evidence>
<protein>
    <recommendedName>
        <fullName evidence="1">Heterokaryon incompatibility domain-containing protein</fullName>
    </recommendedName>
</protein>
<evidence type="ECO:0000313" key="3">
    <source>
        <dbReference type="Proteomes" id="UP000758155"/>
    </source>
</evidence>
<dbReference type="PANTHER" id="PTHR33112">
    <property type="entry name" value="DOMAIN PROTEIN, PUTATIVE-RELATED"/>
    <property type="match status" value="1"/>
</dbReference>
<proteinExistence type="predicted"/>
<dbReference type="EMBL" id="SWKV01000003">
    <property type="protein sequence ID" value="KAF3046873.1"/>
    <property type="molecule type" value="Genomic_DNA"/>
</dbReference>
<organism evidence="2 3">
    <name type="scientific">Didymella heteroderae</name>
    <dbReference type="NCBI Taxonomy" id="1769908"/>
    <lineage>
        <taxon>Eukaryota</taxon>
        <taxon>Fungi</taxon>
        <taxon>Dikarya</taxon>
        <taxon>Ascomycota</taxon>
        <taxon>Pezizomycotina</taxon>
        <taxon>Dothideomycetes</taxon>
        <taxon>Pleosporomycetidae</taxon>
        <taxon>Pleosporales</taxon>
        <taxon>Pleosporineae</taxon>
        <taxon>Didymellaceae</taxon>
        <taxon>Didymella</taxon>
    </lineage>
</organism>
<feature type="domain" description="Heterokaryon incompatibility" evidence="1">
    <location>
        <begin position="254"/>
        <end position="406"/>
    </location>
</feature>
<sequence>MPQASCNVCIQSIYGTDVQICDCEAAKSKYDCPHWRRHHAEINELCMSARNGCRMCSELWRFFFKEKTPEQYLAGIMPGLDGQGFLVGGSVHLFFGSGTSYRVTEIANRLDERNQALPQRADDQSNAAMLLALDFCINSPMIYEVEERRYVLKKTSDYERLFMLFTSGLLQLDEDSNDESKDLSKKRWEWVRTWMSECADEGRHRLCSRALESIRLSSYLPTRLIEVAPIVKQDRRKYYRLLKTARSLQGRQRYATLSHIWGADQQPLYRTVTDNYEGRLQDGILRDDLPACFQDALDATQKIGIPYIWIDSLCIIQDDDVDCPAEAGRMDQVYSNSSLNLSATASSSSKDRLPSMAKADRLQEPRFVGTVWSGRYSGIYQIFDPDFWSDRVTSTRLASRGWIFQERALAPRVLHFGFDQVLWECAESERAEEFPHGLPLCSTTANRQGFKWDLNTDALQNAAADYGTSTVVRERMQQKQYDVLDRKWSAVISEYSRCELTKPQDKLVAISGVAKVLADRFDDTYIAGLWQSNLVGGLCWRVPKMRRTTQDLIPSGLYARRWEISRRLEGNGAPSWSWASVDGEVEPGPFQNEELENRVHFVLESGPSGYTTCSSLLLGAPRVEIVPKTYKNTFGEVDTERTRLELHGTTYPLELYTLDQEGKYVFRHVGTESPLIVYLDQPEEPDAVEIARFLPLVQIKHYVSAVSAATDDCSTRDRYDLDRVIGILIAQVRGTDVYRRIGLHTCQAKQMNYLLGTVEPICLV</sequence>